<organism evidence="7 8">
    <name type="scientific">Stachybotrys chartarum (strain CBS 109288 / IBT 7711)</name>
    <name type="common">Toxic black mold</name>
    <name type="synonym">Stilbospora chartarum</name>
    <dbReference type="NCBI Taxonomy" id="1280523"/>
    <lineage>
        <taxon>Eukaryota</taxon>
        <taxon>Fungi</taxon>
        <taxon>Dikarya</taxon>
        <taxon>Ascomycota</taxon>
        <taxon>Pezizomycotina</taxon>
        <taxon>Sordariomycetes</taxon>
        <taxon>Hypocreomycetidae</taxon>
        <taxon>Hypocreales</taxon>
        <taxon>Stachybotryaceae</taxon>
        <taxon>Stachybotrys</taxon>
    </lineage>
</organism>
<feature type="binding site" evidence="5">
    <location>
        <position position="307"/>
    </location>
    <ligand>
        <name>Zn(2+)</name>
        <dbReference type="ChEBI" id="CHEBI:29105"/>
    </ligand>
</feature>
<dbReference type="AlphaFoldDB" id="A0A084AZ71"/>
<evidence type="ECO:0000256" key="2">
    <source>
        <dbReference type="ARBA" id="ARBA00022692"/>
    </source>
</evidence>
<gene>
    <name evidence="7" type="ORF">S7711_02204</name>
</gene>
<feature type="transmembrane region" description="Helical" evidence="6">
    <location>
        <begin position="137"/>
        <end position="157"/>
    </location>
</feature>
<evidence type="ECO:0000256" key="3">
    <source>
        <dbReference type="ARBA" id="ARBA00022989"/>
    </source>
</evidence>
<feature type="transmembrane region" description="Helical" evidence="6">
    <location>
        <begin position="169"/>
        <end position="191"/>
    </location>
</feature>
<feature type="transmembrane region" description="Helical" evidence="6">
    <location>
        <begin position="234"/>
        <end position="255"/>
    </location>
</feature>
<reference evidence="7 8" key="1">
    <citation type="journal article" date="2014" name="BMC Genomics">
        <title>Comparative genome sequencing reveals chemotype-specific gene clusters in the toxigenic black mold Stachybotrys.</title>
        <authorList>
            <person name="Semeiks J."/>
            <person name="Borek D."/>
            <person name="Otwinowski Z."/>
            <person name="Grishin N.V."/>
        </authorList>
    </citation>
    <scope>NUCLEOTIDE SEQUENCE [LARGE SCALE GENOMIC DNA]</scope>
    <source>
        <strain evidence="8">CBS 109288 / IBT 7711</strain>
    </source>
</reference>
<feature type="binding site" evidence="5">
    <location>
        <position position="303"/>
    </location>
    <ligand>
        <name>Zn(2+)</name>
        <dbReference type="ChEBI" id="CHEBI:29105"/>
    </ligand>
</feature>
<dbReference type="Pfam" id="PF03006">
    <property type="entry name" value="HlyIII"/>
    <property type="match status" value="1"/>
</dbReference>
<dbReference type="HOGENOM" id="CLU_023075_2_1_1"/>
<dbReference type="GO" id="GO:0038023">
    <property type="term" value="F:signaling receptor activity"/>
    <property type="evidence" value="ECO:0007669"/>
    <property type="project" value="TreeGrafter"/>
</dbReference>
<dbReference type="OrthoDB" id="529367at2759"/>
<feature type="transmembrane region" description="Helical" evidence="6">
    <location>
        <begin position="203"/>
        <end position="222"/>
    </location>
</feature>
<comment type="subcellular location">
    <subcellularLocation>
        <location evidence="1">Membrane</location>
        <topology evidence="1">Multi-pass membrane protein</topology>
    </subcellularLocation>
</comment>
<feature type="transmembrane region" description="Helical" evidence="6">
    <location>
        <begin position="267"/>
        <end position="284"/>
    </location>
</feature>
<dbReference type="GO" id="GO:0016020">
    <property type="term" value="C:membrane"/>
    <property type="evidence" value="ECO:0007669"/>
    <property type="project" value="UniProtKB-SubCell"/>
</dbReference>
<keyword evidence="4 6" id="KW-0472">Membrane</keyword>
<dbReference type="GO" id="GO:0046872">
    <property type="term" value="F:metal ion binding"/>
    <property type="evidence" value="ECO:0007669"/>
    <property type="project" value="UniProtKB-KW"/>
</dbReference>
<evidence type="ECO:0000313" key="8">
    <source>
        <dbReference type="Proteomes" id="UP000028045"/>
    </source>
</evidence>
<dbReference type="PANTHER" id="PTHR20855:SF130">
    <property type="entry name" value="HAEMOLYSIN-III FAMILY PROTEIN"/>
    <property type="match status" value="1"/>
</dbReference>
<evidence type="ECO:0000256" key="5">
    <source>
        <dbReference type="PIRSR" id="PIRSR604254-1"/>
    </source>
</evidence>
<feature type="transmembrane region" description="Helical" evidence="6">
    <location>
        <begin position="103"/>
        <end position="125"/>
    </location>
</feature>
<dbReference type="PANTHER" id="PTHR20855">
    <property type="entry name" value="ADIPOR/PROGESTIN RECEPTOR-RELATED"/>
    <property type="match status" value="1"/>
</dbReference>
<feature type="binding site" evidence="5">
    <location>
        <position position="157"/>
    </location>
    <ligand>
        <name>Zn(2+)</name>
        <dbReference type="ChEBI" id="CHEBI:29105"/>
    </ligand>
</feature>
<keyword evidence="5" id="KW-0862">Zinc</keyword>
<dbReference type="Proteomes" id="UP000028045">
    <property type="component" value="Unassembled WGS sequence"/>
</dbReference>
<proteinExistence type="predicted"/>
<dbReference type="EMBL" id="KL648431">
    <property type="protein sequence ID" value="KEY70600.1"/>
    <property type="molecule type" value="Genomic_DNA"/>
</dbReference>
<sequence length="338" mass="36896">MSLTMLSNRTAVATPAAGGEQLLDEGTTAAGVVTVTAAAVDVGITAAAAATAIGGGAALLSIDKIPDWYGENPFIQSGYRPVFAAAKPCFHSWLYLHNQSANIFTHLVPGVLALALNAALLRYFSLWYPDATLADRAVFHIYLTALSLCFGISATYHTMLCHSRESADLWVRLDYVSISILIFSSFIPGLYMGFYCEPGLLKMYLGTIISLGLINSYFSLNDRYGSKNWISSRLLPFLGLGMSALIPLIHAGLLFPYEQLQKQAGLNYLYLEGVLMLIGVLLLATRFPECWKPGMFDYWGASHQLFHCFVVLGTVSHFAGILSGFDWNYTNQRCAAVL</sequence>
<keyword evidence="5" id="KW-0479">Metal-binding</keyword>
<dbReference type="GO" id="GO:0006882">
    <property type="term" value="P:intracellular zinc ion homeostasis"/>
    <property type="evidence" value="ECO:0007669"/>
    <property type="project" value="TreeGrafter"/>
</dbReference>
<keyword evidence="8" id="KW-1185">Reference proteome</keyword>
<keyword evidence="3 6" id="KW-1133">Transmembrane helix</keyword>
<evidence type="ECO:0000256" key="1">
    <source>
        <dbReference type="ARBA" id="ARBA00004141"/>
    </source>
</evidence>
<evidence type="ECO:0000256" key="6">
    <source>
        <dbReference type="SAM" id="Phobius"/>
    </source>
</evidence>
<protein>
    <submittedName>
        <fullName evidence="7">Uncharacterized protein</fullName>
    </submittedName>
</protein>
<dbReference type="InterPro" id="IPR004254">
    <property type="entry name" value="AdipoR/HlyIII-related"/>
</dbReference>
<name>A0A084AZ71_STACB</name>
<feature type="transmembrane region" description="Helical" evidence="6">
    <location>
        <begin position="305"/>
        <end position="325"/>
    </location>
</feature>
<evidence type="ECO:0000256" key="4">
    <source>
        <dbReference type="ARBA" id="ARBA00023136"/>
    </source>
</evidence>
<accession>A0A084AZ71</accession>
<evidence type="ECO:0000313" key="7">
    <source>
        <dbReference type="EMBL" id="KEY70600.1"/>
    </source>
</evidence>
<keyword evidence="2 6" id="KW-0812">Transmembrane</keyword>